<keyword evidence="5 8" id="KW-0812">Transmembrane</keyword>
<evidence type="ECO:0000256" key="3">
    <source>
        <dbReference type="ARBA" id="ARBA00022676"/>
    </source>
</evidence>
<evidence type="ECO:0000313" key="9">
    <source>
        <dbReference type="Proteomes" id="UP000085678"/>
    </source>
</evidence>
<evidence type="ECO:0000256" key="4">
    <source>
        <dbReference type="ARBA" id="ARBA00022679"/>
    </source>
</evidence>
<dbReference type="InterPro" id="IPR008166">
    <property type="entry name" value="Glyco_transf_92"/>
</dbReference>
<dbReference type="PANTHER" id="PTHR21461:SF69">
    <property type="entry name" value="GLYCOSYLTRANSFERASE FAMILY 92 PROTEIN"/>
    <property type="match status" value="1"/>
</dbReference>
<sequence>MYSLEGHVMALQPASLTKLGIRNSCKGLGFCVRFRFMFLAALLGVVCVALLYNSNFTKDKPVFMRREQVKKKSIQPVVTKQWFMPNITTEMYILSAYYDDRPTIDPKTRPAIRIIGMADKNKVEKEKFSCIVTFEGLKNSILQPMAVTEIGTGGGCHGKHFREYIFVCAPIKFTAKKAIFVSVVDQTYLNQNNWESHEHVRIPVRYPSRENKVDFGSCVSITFWTLDPYRIVEWVELHKLWGVKEINIYGSMMNETTERVFLYYHQQGILTYTRMLRSMNESGELVLNLMGTPVLNDCMYRNMYRYEKIVVTDLDEMIVPRGNMMTYSELIDAIEKETKPRHPHRMYNFRNVYYFSELPQNTSEPQVTLTLRQIYHLRELTPVGTSTKSIIDPMACRNVHNHYCWKIAETFEKTRHSIHVHEKFGMNQHYKKCHFDKYATAYHLPPCKEALKNYTYDPTMLKFKTNLLRNIEKPLKDLQLIKGGQIYHF</sequence>
<keyword evidence="7 8" id="KW-0472">Membrane</keyword>
<proteinExistence type="inferred from homology"/>
<evidence type="ECO:0000256" key="6">
    <source>
        <dbReference type="ARBA" id="ARBA00022989"/>
    </source>
</evidence>
<dbReference type="InParanoid" id="A0A1S3I065"/>
<comment type="subcellular location">
    <subcellularLocation>
        <location evidence="1">Membrane</location>
        <topology evidence="1">Single-pass membrane protein</topology>
    </subcellularLocation>
</comment>
<comment type="similarity">
    <text evidence="2 8">Belongs to the glycosyltransferase 92 family.</text>
</comment>
<keyword evidence="6 8" id="KW-1133">Transmembrane helix</keyword>
<name>A0A1S3I065_LINAN</name>
<evidence type="ECO:0000256" key="7">
    <source>
        <dbReference type="ARBA" id="ARBA00023136"/>
    </source>
</evidence>
<keyword evidence="4 8" id="KW-0808">Transferase</keyword>
<keyword evidence="3 8" id="KW-0328">Glycosyltransferase</keyword>
<dbReference type="OrthoDB" id="6061442at2759"/>
<dbReference type="AlphaFoldDB" id="A0A1S3I065"/>
<dbReference type="OMA" id="DVINCER"/>
<evidence type="ECO:0000256" key="1">
    <source>
        <dbReference type="ARBA" id="ARBA00004167"/>
    </source>
</evidence>
<dbReference type="Proteomes" id="UP000085678">
    <property type="component" value="Unplaced"/>
</dbReference>
<feature type="transmembrane region" description="Helical" evidence="8">
    <location>
        <begin position="36"/>
        <end position="56"/>
    </location>
</feature>
<dbReference type="KEGG" id="lak:106159473"/>
<dbReference type="GeneID" id="106159473"/>
<dbReference type="EC" id="2.4.1.-" evidence="8"/>
<dbReference type="GO" id="GO:0005737">
    <property type="term" value="C:cytoplasm"/>
    <property type="evidence" value="ECO:0007669"/>
    <property type="project" value="TreeGrafter"/>
</dbReference>
<evidence type="ECO:0000256" key="5">
    <source>
        <dbReference type="ARBA" id="ARBA00022692"/>
    </source>
</evidence>
<protein>
    <recommendedName>
        <fullName evidence="8">Glycosyltransferase family 92 protein</fullName>
        <ecNumber evidence="8">2.4.1.-</ecNumber>
    </recommendedName>
</protein>
<keyword evidence="9" id="KW-1185">Reference proteome</keyword>
<dbReference type="FunCoup" id="A0A1S3I065">
    <property type="interactions" value="102"/>
</dbReference>
<dbReference type="PANTHER" id="PTHR21461">
    <property type="entry name" value="GLYCOSYLTRANSFERASE FAMILY 92 PROTEIN"/>
    <property type="match status" value="1"/>
</dbReference>
<evidence type="ECO:0000256" key="8">
    <source>
        <dbReference type="RuleBase" id="RU366017"/>
    </source>
</evidence>
<dbReference type="GO" id="GO:0016020">
    <property type="term" value="C:membrane"/>
    <property type="evidence" value="ECO:0007669"/>
    <property type="project" value="UniProtKB-SubCell"/>
</dbReference>
<evidence type="ECO:0000256" key="2">
    <source>
        <dbReference type="ARBA" id="ARBA00007647"/>
    </source>
</evidence>
<dbReference type="GO" id="GO:0016757">
    <property type="term" value="F:glycosyltransferase activity"/>
    <property type="evidence" value="ECO:0007669"/>
    <property type="project" value="UniProtKB-UniRule"/>
</dbReference>
<reference evidence="10" key="1">
    <citation type="submission" date="2025-08" db="UniProtKB">
        <authorList>
            <consortium name="RefSeq"/>
        </authorList>
    </citation>
    <scope>IDENTIFICATION</scope>
    <source>
        <tissue evidence="10">Gonads</tissue>
    </source>
</reference>
<accession>A0A1S3I065</accession>
<organism evidence="9 10">
    <name type="scientific">Lingula anatina</name>
    <name type="common">Brachiopod</name>
    <name type="synonym">Lingula unguis</name>
    <dbReference type="NCBI Taxonomy" id="7574"/>
    <lineage>
        <taxon>Eukaryota</taxon>
        <taxon>Metazoa</taxon>
        <taxon>Spiralia</taxon>
        <taxon>Lophotrochozoa</taxon>
        <taxon>Brachiopoda</taxon>
        <taxon>Linguliformea</taxon>
        <taxon>Lingulata</taxon>
        <taxon>Lingulida</taxon>
        <taxon>Linguloidea</taxon>
        <taxon>Lingulidae</taxon>
        <taxon>Lingula</taxon>
    </lineage>
</organism>
<dbReference type="Pfam" id="PF01697">
    <property type="entry name" value="Glyco_transf_92"/>
    <property type="match status" value="1"/>
</dbReference>
<gene>
    <name evidence="10" type="primary">LOC106159473</name>
</gene>
<dbReference type="RefSeq" id="XP_013391216.1">
    <property type="nucleotide sequence ID" value="XM_013535762.1"/>
</dbReference>
<evidence type="ECO:0000313" key="10">
    <source>
        <dbReference type="RefSeq" id="XP_013391216.1"/>
    </source>
</evidence>